<dbReference type="RefSeq" id="WP_107065301.1">
    <property type="nucleotide sequence ID" value="NZ_JARAWN010000039.1"/>
</dbReference>
<feature type="region of interest" description="Disordered" evidence="1">
    <location>
        <begin position="60"/>
        <end position="100"/>
    </location>
</feature>
<evidence type="ECO:0000313" key="2">
    <source>
        <dbReference type="EMBL" id="MDX3130019.1"/>
    </source>
</evidence>
<reference evidence="2" key="1">
    <citation type="journal article" date="2023" name="Microb. Genom.">
        <title>Mesoterricola silvestris gen. nov., sp. nov., Mesoterricola sediminis sp. nov., Geothrix oryzae sp. nov., Geothrix edaphica sp. nov., Geothrix rubra sp. nov., and Geothrix limicola sp. nov., six novel members of Acidobacteriota isolated from soils.</title>
        <authorList>
            <person name="Weisberg A.J."/>
            <person name="Pearce E."/>
            <person name="Kramer C.G."/>
            <person name="Chang J.H."/>
            <person name="Clarke C.R."/>
        </authorList>
    </citation>
    <scope>NUCLEOTIDE SEQUENCE</scope>
    <source>
        <strain evidence="2">ND06-05F</strain>
    </source>
</reference>
<accession>A0AAJ2UKK4</accession>
<dbReference type="EMBL" id="JARAWN010000039">
    <property type="protein sequence ID" value="MDX3130019.1"/>
    <property type="molecule type" value="Genomic_DNA"/>
</dbReference>
<sequence>MPDAVVTGAGPNGLPAAHLLAGAGWSVDQRQTAVHVPRRLRPNRIARAAIPPLVLRTTRSRLPRLETEHPLRTPRALLGPGAHPDSTTSTGGAAARSVRF</sequence>
<dbReference type="SUPFAM" id="SSF51971">
    <property type="entry name" value="Nucleotide-binding domain"/>
    <property type="match status" value="1"/>
</dbReference>
<evidence type="ECO:0000313" key="3">
    <source>
        <dbReference type="Proteomes" id="UP001273589"/>
    </source>
</evidence>
<evidence type="ECO:0000256" key="1">
    <source>
        <dbReference type="SAM" id="MobiDB-lite"/>
    </source>
</evidence>
<dbReference type="Proteomes" id="UP001273589">
    <property type="component" value="Unassembled WGS sequence"/>
</dbReference>
<name>A0AAJ2UKK4_9ACTN</name>
<dbReference type="AlphaFoldDB" id="A0AAJ2UKK4"/>
<proteinExistence type="predicted"/>
<protein>
    <submittedName>
        <fullName evidence="2">Uncharacterized protein</fullName>
    </submittedName>
</protein>
<organism evidence="2 3">
    <name type="scientific">Streptomyces europaeiscabiei</name>
    <dbReference type="NCBI Taxonomy" id="146819"/>
    <lineage>
        <taxon>Bacteria</taxon>
        <taxon>Bacillati</taxon>
        <taxon>Actinomycetota</taxon>
        <taxon>Actinomycetes</taxon>
        <taxon>Kitasatosporales</taxon>
        <taxon>Streptomycetaceae</taxon>
        <taxon>Streptomyces</taxon>
    </lineage>
</organism>
<gene>
    <name evidence="2" type="ORF">PV367_09490</name>
</gene>
<comment type="caution">
    <text evidence="2">The sequence shown here is derived from an EMBL/GenBank/DDBJ whole genome shotgun (WGS) entry which is preliminary data.</text>
</comment>